<reference evidence="1 2" key="3">
    <citation type="submission" date="2019-11" db="EMBL/GenBank/DDBJ databases">
        <title>A de novo genome assembly of a pear dwarfing rootstock.</title>
        <authorList>
            <person name="Wang F."/>
            <person name="Wang J."/>
            <person name="Li S."/>
            <person name="Zhang Y."/>
            <person name="Fang M."/>
            <person name="Ma L."/>
            <person name="Zhao Y."/>
            <person name="Jiang S."/>
        </authorList>
    </citation>
    <scope>NUCLEOTIDE SEQUENCE [LARGE SCALE GENOMIC DNA]</scope>
    <source>
        <strain evidence="1">S2</strain>
        <tissue evidence="1">Leaf</tissue>
    </source>
</reference>
<accession>A0A5N5F2D4</accession>
<dbReference type="EMBL" id="SMOL01000768">
    <property type="protein sequence ID" value="KAB2597176.1"/>
    <property type="molecule type" value="Genomic_DNA"/>
</dbReference>
<name>A0A5N5F2D4_9ROSA</name>
<evidence type="ECO:0000313" key="2">
    <source>
        <dbReference type="Proteomes" id="UP000327157"/>
    </source>
</evidence>
<evidence type="ECO:0000313" key="1">
    <source>
        <dbReference type="EMBL" id="KAB2597176.1"/>
    </source>
</evidence>
<reference evidence="2" key="2">
    <citation type="submission" date="2019-10" db="EMBL/GenBank/DDBJ databases">
        <title>A de novo genome assembly of a pear dwarfing rootstock.</title>
        <authorList>
            <person name="Wang F."/>
            <person name="Wang J."/>
            <person name="Li S."/>
            <person name="Zhang Y."/>
            <person name="Fang M."/>
            <person name="Ma L."/>
            <person name="Zhao Y."/>
            <person name="Jiang S."/>
        </authorList>
    </citation>
    <scope>NUCLEOTIDE SEQUENCE [LARGE SCALE GENOMIC DNA]</scope>
</reference>
<comment type="caution">
    <text evidence="1">The sequence shown here is derived from an EMBL/GenBank/DDBJ whole genome shotgun (WGS) entry which is preliminary data.</text>
</comment>
<dbReference type="Proteomes" id="UP000327157">
    <property type="component" value="Chromosome 1"/>
</dbReference>
<proteinExistence type="predicted"/>
<protein>
    <submittedName>
        <fullName evidence="1">S2-RNase</fullName>
    </submittedName>
</protein>
<gene>
    <name evidence="1" type="ORF">D8674_000096</name>
</gene>
<keyword evidence="2" id="KW-1185">Reference proteome</keyword>
<reference evidence="1 2" key="1">
    <citation type="submission" date="2019-09" db="EMBL/GenBank/DDBJ databases">
        <authorList>
            <person name="Ou C."/>
        </authorList>
    </citation>
    <scope>NUCLEOTIDE SEQUENCE [LARGE SCALE GENOMIC DNA]</scope>
    <source>
        <strain evidence="1">S2</strain>
        <tissue evidence="1">Leaf</tissue>
    </source>
</reference>
<dbReference type="AlphaFoldDB" id="A0A5N5F2D4"/>
<sequence length="79" mass="9025">MNGIIGLGQKINGMNGRFAARFGEKGLWDARPKWMYLNAMAVLFYYKNENKMEGYGLKGRIWKGAAKYVKPRVLNMFGS</sequence>
<organism evidence="1 2">
    <name type="scientific">Pyrus ussuriensis x Pyrus communis</name>
    <dbReference type="NCBI Taxonomy" id="2448454"/>
    <lineage>
        <taxon>Eukaryota</taxon>
        <taxon>Viridiplantae</taxon>
        <taxon>Streptophyta</taxon>
        <taxon>Embryophyta</taxon>
        <taxon>Tracheophyta</taxon>
        <taxon>Spermatophyta</taxon>
        <taxon>Magnoliopsida</taxon>
        <taxon>eudicotyledons</taxon>
        <taxon>Gunneridae</taxon>
        <taxon>Pentapetalae</taxon>
        <taxon>rosids</taxon>
        <taxon>fabids</taxon>
        <taxon>Rosales</taxon>
        <taxon>Rosaceae</taxon>
        <taxon>Amygdaloideae</taxon>
        <taxon>Maleae</taxon>
        <taxon>Pyrus</taxon>
    </lineage>
</organism>